<reference evidence="2 3" key="1">
    <citation type="submission" date="2021-08" db="EMBL/GenBank/DDBJ databases">
        <title>Comparative Genomics Analysis of the Genus Qipengyuania Reveals Extensive Genetic Diversity and Metabolic Versatility, Including the Description of Fifteen Novel Species.</title>
        <authorList>
            <person name="Liu Y."/>
        </authorList>
    </citation>
    <scope>NUCLEOTIDE SEQUENCE [LARGE SCALE GENOMIC DNA]</scope>
    <source>
        <strain evidence="2 3">1XM2-8</strain>
    </source>
</reference>
<evidence type="ECO:0000313" key="2">
    <source>
        <dbReference type="EMBL" id="QZD87329.1"/>
    </source>
</evidence>
<gene>
    <name evidence="2" type="ORF">K3166_01035</name>
</gene>
<dbReference type="InterPro" id="IPR018640">
    <property type="entry name" value="DUF2063"/>
</dbReference>
<evidence type="ECO:0000313" key="3">
    <source>
        <dbReference type="Proteomes" id="UP000824280"/>
    </source>
</evidence>
<keyword evidence="2" id="KW-0238">DNA-binding</keyword>
<name>A0ABX8ZI58_9SPHN</name>
<keyword evidence="3" id="KW-1185">Reference proteome</keyword>
<proteinExistence type="predicted"/>
<evidence type="ECO:0000259" key="1">
    <source>
        <dbReference type="Pfam" id="PF09836"/>
    </source>
</evidence>
<dbReference type="RefSeq" id="WP_221422867.1">
    <property type="nucleotide sequence ID" value="NZ_CP081297.1"/>
</dbReference>
<dbReference type="GO" id="GO:0003677">
    <property type="term" value="F:DNA binding"/>
    <property type="evidence" value="ECO:0007669"/>
    <property type="project" value="UniProtKB-KW"/>
</dbReference>
<dbReference type="EMBL" id="CP081297">
    <property type="protein sequence ID" value="QZD87329.1"/>
    <property type="molecule type" value="Genomic_DNA"/>
</dbReference>
<dbReference type="Proteomes" id="UP000824280">
    <property type="component" value="Chromosome"/>
</dbReference>
<dbReference type="Pfam" id="PF09836">
    <property type="entry name" value="DUF2063"/>
    <property type="match status" value="1"/>
</dbReference>
<protein>
    <submittedName>
        <fullName evidence="2">DNA-binding domain-containing protein</fullName>
    </submittedName>
</protein>
<sequence length="256" mass="28183">MSALAQMQEAMLSNILDEDLPLPGHWNKRHAAGLAIYRNNYRSALIDALRSTFERTERLVGEESFARAAAHHLIAKPPSSWTLDMAGAGFDETCVQLFAGDPEVAELAWLEWAMHCAFVARDVAPLEMADFATATAAFSEQDWAGLRLEIVPGTGLRTVHHDLKPLWTSLAANDVQPDIQRLPCAMCAVVWREGERPVFILIQEEEGDALSAMMQDATYGEACEMLVDRMGEEQAITLAGAMLGRWLSEGLVTRAA</sequence>
<accession>A0ABX8ZI58</accession>
<organism evidence="2 3">
    <name type="scientific">Qipengyuania psychrotolerans</name>
    <dbReference type="NCBI Taxonomy" id="2867238"/>
    <lineage>
        <taxon>Bacteria</taxon>
        <taxon>Pseudomonadati</taxon>
        <taxon>Pseudomonadota</taxon>
        <taxon>Alphaproteobacteria</taxon>
        <taxon>Sphingomonadales</taxon>
        <taxon>Erythrobacteraceae</taxon>
        <taxon>Qipengyuania</taxon>
    </lineage>
</organism>
<feature type="domain" description="Putative DNA-binding" evidence="1">
    <location>
        <begin position="6"/>
        <end position="91"/>
    </location>
</feature>